<feature type="signal peptide" evidence="2">
    <location>
        <begin position="1"/>
        <end position="16"/>
    </location>
</feature>
<dbReference type="Pfam" id="PF00932">
    <property type="entry name" value="LTD"/>
    <property type="match status" value="3"/>
</dbReference>
<reference evidence="4" key="1">
    <citation type="submission" date="2020-10" db="EMBL/GenBank/DDBJ databases">
        <authorList>
            <person name="Gilroy R."/>
        </authorList>
    </citation>
    <scope>NUCLEOTIDE SEQUENCE</scope>
    <source>
        <strain evidence="4">B3-2255</strain>
    </source>
</reference>
<feature type="domain" description="LTD" evidence="3">
    <location>
        <begin position="166"/>
        <end position="272"/>
    </location>
</feature>
<feature type="domain" description="LTD" evidence="3">
    <location>
        <begin position="307"/>
        <end position="469"/>
    </location>
</feature>
<dbReference type="SUPFAM" id="SSF74853">
    <property type="entry name" value="Lamin A/C globular tail domain"/>
    <property type="match status" value="3"/>
</dbReference>
<accession>A0A9D9IXT6</accession>
<dbReference type="AlphaFoldDB" id="A0A9D9IXT6"/>
<dbReference type="Proteomes" id="UP000823772">
    <property type="component" value="Unassembled WGS sequence"/>
</dbReference>
<feature type="region of interest" description="Disordered" evidence="1">
    <location>
        <begin position="282"/>
        <end position="315"/>
    </location>
</feature>
<feature type="chain" id="PRO_5038637632" evidence="2">
    <location>
        <begin position="17"/>
        <end position="469"/>
    </location>
</feature>
<reference evidence="4" key="2">
    <citation type="journal article" date="2021" name="PeerJ">
        <title>Extensive microbial diversity within the chicken gut microbiome revealed by metagenomics and culture.</title>
        <authorList>
            <person name="Gilroy R."/>
            <person name="Ravi A."/>
            <person name="Getino M."/>
            <person name="Pursley I."/>
            <person name="Horton D.L."/>
            <person name="Alikhan N.F."/>
            <person name="Baker D."/>
            <person name="Gharbi K."/>
            <person name="Hall N."/>
            <person name="Watson M."/>
            <person name="Adriaenssens E.M."/>
            <person name="Foster-Nyarko E."/>
            <person name="Jarju S."/>
            <person name="Secka A."/>
            <person name="Antonio M."/>
            <person name="Oren A."/>
            <person name="Chaudhuri R.R."/>
            <person name="La Ragione R."/>
            <person name="Hildebrand F."/>
            <person name="Pallen M.J."/>
        </authorList>
    </citation>
    <scope>NUCLEOTIDE SEQUENCE</scope>
    <source>
        <strain evidence="4">B3-2255</strain>
    </source>
</reference>
<evidence type="ECO:0000313" key="4">
    <source>
        <dbReference type="EMBL" id="MBO8480974.1"/>
    </source>
</evidence>
<dbReference type="PROSITE" id="PS51257">
    <property type="entry name" value="PROKAR_LIPOPROTEIN"/>
    <property type="match status" value="1"/>
</dbReference>
<feature type="domain" description="LTD" evidence="3">
    <location>
        <begin position="31"/>
        <end position="127"/>
    </location>
</feature>
<keyword evidence="2" id="KW-0732">Signal</keyword>
<evidence type="ECO:0000259" key="3">
    <source>
        <dbReference type="PROSITE" id="PS51841"/>
    </source>
</evidence>
<dbReference type="Gene3D" id="2.60.40.1260">
    <property type="entry name" value="Lamin Tail domain"/>
    <property type="match status" value="3"/>
</dbReference>
<organism evidence="4 5">
    <name type="scientific">Candidatus Merdivivens faecigallinarum</name>
    <dbReference type="NCBI Taxonomy" id="2840871"/>
    <lineage>
        <taxon>Bacteria</taxon>
        <taxon>Pseudomonadati</taxon>
        <taxon>Bacteroidota</taxon>
        <taxon>Bacteroidia</taxon>
        <taxon>Bacteroidales</taxon>
        <taxon>Muribaculaceae</taxon>
        <taxon>Muribaculaceae incertae sedis</taxon>
        <taxon>Candidatus Merdivivens</taxon>
    </lineage>
</organism>
<evidence type="ECO:0000256" key="1">
    <source>
        <dbReference type="SAM" id="MobiDB-lite"/>
    </source>
</evidence>
<evidence type="ECO:0000256" key="2">
    <source>
        <dbReference type="SAM" id="SignalP"/>
    </source>
</evidence>
<comment type="caution">
    <text evidence="4">The sequence shown here is derived from an EMBL/GenBank/DDBJ whole genome shotgun (WGS) entry which is preliminary data.</text>
</comment>
<dbReference type="InterPro" id="IPR036415">
    <property type="entry name" value="Lamin_tail_dom_sf"/>
</dbReference>
<gene>
    <name evidence="4" type="ORF">IAC87_00275</name>
</gene>
<name>A0A9D9IXT6_9BACT</name>
<dbReference type="InterPro" id="IPR001322">
    <property type="entry name" value="Lamin_tail_dom"/>
</dbReference>
<feature type="region of interest" description="Disordered" evidence="1">
    <location>
        <begin position="143"/>
        <end position="175"/>
    </location>
</feature>
<dbReference type="EMBL" id="JADILY010000005">
    <property type="protein sequence ID" value="MBO8480974.1"/>
    <property type="molecule type" value="Genomic_DNA"/>
</dbReference>
<proteinExistence type="predicted"/>
<protein>
    <submittedName>
        <fullName evidence="4">Lamin tail domain-containing protein</fullName>
    </submittedName>
</protein>
<dbReference type="PROSITE" id="PS51841">
    <property type="entry name" value="LTD"/>
    <property type="match status" value="3"/>
</dbReference>
<evidence type="ECO:0000313" key="5">
    <source>
        <dbReference type="Proteomes" id="UP000823772"/>
    </source>
</evidence>
<sequence>MKYAKLFFTAALIAGAALTTGCKEDREPVDEPSDVQGLFVNEVCSGGTDWIEFHNATDTDINLSGYHVQDNKGTDEEYTFPEGSSIGAKSFLVIEEGTFEFGISGDGDSITLLDEKYAKIDEVTIPAMEDGFTYSRIEDGGSSWEIVEGGTKGRSNSGTPDDNPDEPVNPGESESPILVNEVQGATIDGEQTDFIELYNPSSSSVDISGYRLQDDKGAEEEYVIPEGTTIEAGEIMAFYKDETFTFGLGGDGDVVTVLDAEGKIVDTIEYPAMEDGSSYARIPDGSDNWQVVTEPTPGESNGEGSGSEDPETPSGHAAIRLNELNGNDKFIELYNISDEDVDITGVYFTKDDEDTFTAPEGTVIPAKGFLTVWSEKADGDHELIFDFGLSADKSVKIELFAPDRKALDVFKNLSTALGETWGEDDGKYDSKDLGSFARNTDGTGDWYIMVPTEGKTNAGSEVLSEKIEW</sequence>